<dbReference type="KEGG" id="ppr:PBPRB0804"/>
<name>Q6LJ54_PHOPR</name>
<protein>
    <recommendedName>
        <fullName evidence="4">MFS transporter</fullName>
    </recommendedName>
</protein>
<sequence>MKEIMAEKKANPFSDLIFNIIIPSVVLMKLSGDEYLGSVGALVVALAFPIIFGGYELIRYKKFNFISLLGFVSVLLTGGIGLLELDTKWLAIKEAFIPGLIGLGVFISTFTKYPVVSKLLLNEKVLNLPTIKERLAETNQQAKFDRCLMQSNYLFASTFVFSSVMNYILATVIVTSPAGTAGFNEELGRLTLMSYPVIAIPSMLMIMGIFYFVWRQIRQMTQLETEQIFNTK</sequence>
<gene>
    <name evidence="2" type="primary">VPA1691</name>
    <name evidence="2" type="ordered locus">PBPRB0804</name>
</gene>
<feature type="transmembrane region" description="Helical" evidence="1">
    <location>
        <begin position="194"/>
        <end position="214"/>
    </location>
</feature>
<dbReference type="NCBIfam" id="NF041646">
    <property type="entry name" value="VC0807_fam"/>
    <property type="match status" value="1"/>
</dbReference>
<organism evidence="2 3">
    <name type="scientific">Photobacterium profundum (strain SS9)</name>
    <dbReference type="NCBI Taxonomy" id="298386"/>
    <lineage>
        <taxon>Bacteria</taxon>
        <taxon>Pseudomonadati</taxon>
        <taxon>Pseudomonadota</taxon>
        <taxon>Gammaproteobacteria</taxon>
        <taxon>Vibrionales</taxon>
        <taxon>Vibrionaceae</taxon>
        <taxon>Photobacterium</taxon>
    </lineage>
</organism>
<dbReference type="HOGENOM" id="CLU_090906_0_0_6"/>
<keyword evidence="1" id="KW-0472">Membrane</keyword>
<dbReference type="Proteomes" id="UP000000593">
    <property type="component" value="Chromosome 2"/>
</dbReference>
<feature type="transmembrane region" description="Helical" evidence="1">
    <location>
        <begin position="95"/>
        <end position="115"/>
    </location>
</feature>
<feature type="transmembrane region" description="Helical" evidence="1">
    <location>
        <begin position="65"/>
        <end position="83"/>
    </location>
</feature>
<proteinExistence type="predicted"/>
<evidence type="ECO:0000313" key="3">
    <source>
        <dbReference type="Proteomes" id="UP000000593"/>
    </source>
</evidence>
<evidence type="ECO:0008006" key="4">
    <source>
        <dbReference type="Google" id="ProtNLM"/>
    </source>
</evidence>
<keyword evidence="3" id="KW-1185">Reference proteome</keyword>
<keyword evidence="1" id="KW-0812">Transmembrane</keyword>
<dbReference type="AlphaFoldDB" id="Q6LJ54"/>
<accession>Q6LJ54</accession>
<dbReference type="PIRSF" id="PIRSF028137">
    <property type="entry name" value="UCP028137"/>
    <property type="match status" value="1"/>
</dbReference>
<dbReference type="eggNOG" id="ENOG502ZANK">
    <property type="taxonomic scope" value="Bacteria"/>
</dbReference>
<feature type="transmembrane region" description="Helical" evidence="1">
    <location>
        <begin position="36"/>
        <end position="58"/>
    </location>
</feature>
<reference evidence="3" key="1">
    <citation type="journal article" date="2005" name="Science">
        <title>Life at depth: Photobacterium profundum genome sequence and expression analysis.</title>
        <authorList>
            <person name="Vezzi A."/>
            <person name="Campanaro S."/>
            <person name="D'Angelo M."/>
            <person name="Simonato F."/>
            <person name="Vitulo N."/>
            <person name="Lauro F.M."/>
            <person name="Cestaro A."/>
            <person name="Malacrida G."/>
            <person name="Simionati B."/>
            <person name="Cannata N."/>
            <person name="Romualdi C."/>
            <person name="Bartlett D.H."/>
            <person name="Valle G."/>
        </authorList>
    </citation>
    <scope>NUCLEOTIDE SEQUENCE [LARGE SCALE GENOMIC DNA]</scope>
    <source>
        <strain evidence="3">ATCC BAA-1253 / SS9</strain>
    </source>
</reference>
<dbReference type="InterPro" id="IPR016870">
    <property type="entry name" value="UCP028137"/>
</dbReference>
<keyword evidence="1" id="KW-1133">Transmembrane helix</keyword>
<evidence type="ECO:0000256" key="1">
    <source>
        <dbReference type="SAM" id="Phobius"/>
    </source>
</evidence>
<evidence type="ECO:0000313" key="2">
    <source>
        <dbReference type="EMBL" id="CAG22676.1"/>
    </source>
</evidence>
<dbReference type="EMBL" id="CR378677">
    <property type="protein sequence ID" value="CAG22676.1"/>
    <property type="molecule type" value="Genomic_DNA"/>
</dbReference>
<feature type="transmembrane region" description="Helical" evidence="1">
    <location>
        <begin position="153"/>
        <end position="174"/>
    </location>
</feature>